<evidence type="ECO:0000256" key="1">
    <source>
        <dbReference type="ARBA" id="ARBA00004651"/>
    </source>
</evidence>
<protein>
    <submittedName>
        <fullName evidence="9">Iron chelate uptake ABC transporter family permease subunit</fullName>
    </submittedName>
</protein>
<evidence type="ECO:0000256" key="8">
    <source>
        <dbReference type="SAM" id="Phobius"/>
    </source>
</evidence>
<keyword evidence="10" id="KW-1185">Reference proteome</keyword>
<keyword evidence="7 8" id="KW-0472">Membrane</keyword>
<evidence type="ECO:0000256" key="6">
    <source>
        <dbReference type="ARBA" id="ARBA00022989"/>
    </source>
</evidence>
<evidence type="ECO:0000256" key="3">
    <source>
        <dbReference type="ARBA" id="ARBA00022448"/>
    </source>
</evidence>
<evidence type="ECO:0000313" key="9">
    <source>
        <dbReference type="EMBL" id="MEJ8472830.1"/>
    </source>
</evidence>
<feature type="transmembrane region" description="Helical" evidence="8">
    <location>
        <begin position="281"/>
        <end position="309"/>
    </location>
</feature>
<dbReference type="InterPro" id="IPR037294">
    <property type="entry name" value="ABC_BtuC-like"/>
</dbReference>
<dbReference type="PANTHER" id="PTHR30472:SF25">
    <property type="entry name" value="ABC TRANSPORTER PERMEASE PROTEIN MJ0876-RELATED"/>
    <property type="match status" value="1"/>
</dbReference>
<evidence type="ECO:0000256" key="4">
    <source>
        <dbReference type="ARBA" id="ARBA00022475"/>
    </source>
</evidence>
<feature type="transmembrane region" description="Helical" evidence="8">
    <location>
        <begin position="352"/>
        <end position="369"/>
    </location>
</feature>
<comment type="similarity">
    <text evidence="2">Belongs to the binding-protein-dependent transport system permease family. FecCD subfamily.</text>
</comment>
<dbReference type="Gene3D" id="1.10.3470.10">
    <property type="entry name" value="ABC transporter involved in vitamin B12 uptake, BtuC"/>
    <property type="match status" value="1"/>
</dbReference>
<dbReference type="InterPro" id="IPR000522">
    <property type="entry name" value="ABC_transptr_permease_BtuC"/>
</dbReference>
<keyword evidence="4" id="KW-1003">Cell membrane</keyword>
<comment type="caution">
    <text evidence="9">The sequence shown here is derived from an EMBL/GenBank/DDBJ whole genome shotgun (WGS) entry which is preliminary data.</text>
</comment>
<feature type="transmembrane region" description="Helical" evidence="8">
    <location>
        <begin position="189"/>
        <end position="213"/>
    </location>
</feature>
<dbReference type="SUPFAM" id="SSF81345">
    <property type="entry name" value="ABC transporter involved in vitamin B12 uptake, BtuC"/>
    <property type="match status" value="1"/>
</dbReference>
<dbReference type="EMBL" id="JBAKIA010000001">
    <property type="protein sequence ID" value="MEJ8472830.1"/>
    <property type="molecule type" value="Genomic_DNA"/>
</dbReference>
<name>A0ABU8TGQ4_9HYPH</name>
<accession>A0ABU8TGQ4</accession>
<gene>
    <name evidence="9" type="ORF">V6575_01915</name>
</gene>
<keyword evidence="5 8" id="KW-0812">Transmembrane</keyword>
<dbReference type="PANTHER" id="PTHR30472">
    <property type="entry name" value="FERRIC ENTEROBACTIN TRANSPORT SYSTEM PERMEASE PROTEIN"/>
    <property type="match status" value="1"/>
</dbReference>
<dbReference type="CDD" id="cd06550">
    <property type="entry name" value="TM_ABC_iron-siderophores_like"/>
    <property type="match status" value="1"/>
</dbReference>
<organism evidence="9 10">
    <name type="scientific">Roseibium algae</name>
    <dbReference type="NCBI Taxonomy" id="3123038"/>
    <lineage>
        <taxon>Bacteria</taxon>
        <taxon>Pseudomonadati</taxon>
        <taxon>Pseudomonadota</taxon>
        <taxon>Alphaproteobacteria</taxon>
        <taxon>Hyphomicrobiales</taxon>
        <taxon>Stappiaceae</taxon>
        <taxon>Roseibium</taxon>
    </lineage>
</organism>
<feature type="transmembrane region" description="Helical" evidence="8">
    <location>
        <begin position="94"/>
        <end position="114"/>
    </location>
</feature>
<dbReference type="Proteomes" id="UP001385499">
    <property type="component" value="Unassembled WGS sequence"/>
</dbReference>
<comment type="subcellular location">
    <subcellularLocation>
        <location evidence="1">Cell membrane</location>
        <topology evidence="1">Multi-pass membrane protein</topology>
    </subcellularLocation>
</comment>
<evidence type="ECO:0000256" key="2">
    <source>
        <dbReference type="ARBA" id="ARBA00007935"/>
    </source>
</evidence>
<feature type="transmembrane region" description="Helical" evidence="8">
    <location>
        <begin position="321"/>
        <end position="340"/>
    </location>
</feature>
<evidence type="ECO:0000313" key="10">
    <source>
        <dbReference type="Proteomes" id="UP001385499"/>
    </source>
</evidence>
<reference evidence="9 10" key="1">
    <citation type="submission" date="2024-02" db="EMBL/GenBank/DDBJ databases">
        <title>Roseibium algae sp. nov., isolated from marine alga (Grateloupia sp.), showing potential in myo-inositol conversion.</title>
        <authorList>
            <person name="Wang Y."/>
        </authorList>
    </citation>
    <scope>NUCLEOTIDE SEQUENCE [LARGE SCALE GENOMIC DNA]</scope>
    <source>
        <strain evidence="9 10">H3510</strain>
    </source>
</reference>
<proteinExistence type="inferred from homology"/>
<dbReference type="Pfam" id="PF01032">
    <property type="entry name" value="FecCD"/>
    <property type="match status" value="1"/>
</dbReference>
<evidence type="ECO:0000256" key="5">
    <source>
        <dbReference type="ARBA" id="ARBA00022692"/>
    </source>
</evidence>
<evidence type="ECO:0000256" key="7">
    <source>
        <dbReference type="ARBA" id="ARBA00023136"/>
    </source>
</evidence>
<feature type="transmembrane region" description="Helical" evidence="8">
    <location>
        <begin position="126"/>
        <end position="146"/>
    </location>
</feature>
<feature type="transmembrane region" description="Helical" evidence="8">
    <location>
        <begin position="152"/>
        <end position="177"/>
    </location>
</feature>
<feature type="transmembrane region" description="Helical" evidence="8">
    <location>
        <begin position="35"/>
        <end position="55"/>
    </location>
</feature>
<keyword evidence="3" id="KW-0813">Transport</keyword>
<sequence length="377" mass="39677">MTEQTIPHSPTRFSWRFWRSEASTGNREIRAQRTIFGLVVVLIAAILAGLATGPIRIPIIDLLWSYIQHLMNGGQGRPDEVSLRDWIVLWEIRLPRVIIGALVGASLAVSGAILQGLFRNPLADPGIIGVSSGAALGAASFIVLGSTILAPIAMLLGIFALPFAAFTGSLLTTWLLYRIGTQSGVTSIATLLLAGIALGALANATTGLLIYIADDQQLRDLTFWGLGSLAGTTWSKVYGAGPIMLAALFLAQPLAHGLNALMLGEAAASHIGIRVQRFKRICILLVAAAVGSAVAVSGGIGFVGIVVPHLLRLTIGPDHRYLLPAAALLGATLLIMTDALSRTIVAPAELPIGILTAFIGAPFFLWLLLRKRGLSGL</sequence>
<keyword evidence="6 8" id="KW-1133">Transmembrane helix</keyword>
<dbReference type="RefSeq" id="WP_340272311.1">
    <property type="nucleotide sequence ID" value="NZ_JBAKIA010000001.1"/>
</dbReference>